<evidence type="ECO:0000256" key="1">
    <source>
        <dbReference type="SAM" id="Phobius"/>
    </source>
</evidence>
<proteinExistence type="predicted"/>
<keyword evidence="1" id="KW-1133">Transmembrane helix</keyword>
<keyword evidence="3" id="KW-1185">Reference proteome</keyword>
<feature type="transmembrane region" description="Helical" evidence="1">
    <location>
        <begin position="32"/>
        <end position="50"/>
    </location>
</feature>
<evidence type="ECO:0000313" key="2">
    <source>
        <dbReference type="EMBL" id="CAG7828726.1"/>
    </source>
</evidence>
<name>A0A8J2LV66_9HEXA</name>
<protein>
    <submittedName>
        <fullName evidence="2">Uncharacterized protein</fullName>
    </submittedName>
</protein>
<dbReference type="EMBL" id="CAJVCH010548542">
    <property type="protein sequence ID" value="CAG7828726.1"/>
    <property type="molecule type" value="Genomic_DNA"/>
</dbReference>
<organism evidence="2 3">
    <name type="scientific">Allacma fusca</name>
    <dbReference type="NCBI Taxonomy" id="39272"/>
    <lineage>
        <taxon>Eukaryota</taxon>
        <taxon>Metazoa</taxon>
        <taxon>Ecdysozoa</taxon>
        <taxon>Arthropoda</taxon>
        <taxon>Hexapoda</taxon>
        <taxon>Collembola</taxon>
        <taxon>Symphypleona</taxon>
        <taxon>Sminthuridae</taxon>
        <taxon>Allacma</taxon>
    </lineage>
</organism>
<comment type="caution">
    <text evidence="2">The sequence shown here is derived from an EMBL/GenBank/DDBJ whole genome shotgun (WGS) entry which is preliminary data.</text>
</comment>
<keyword evidence="1" id="KW-0812">Transmembrane</keyword>
<dbReference type="Proteomes" id="UP000708208">
    <property type="component" value="Unassembled WGS sequence"/>
</dbReference>
<dbReference type="AlphaFoldDB" id="A0A8J2LV66"/>
<keyword evidence="1" id="KW-0472">Membrane</keyword>
<evidence type="ECO:0000313" key="3">
    <source>
        <dbReference type="Proteomes" id="UP000708208"/>
    </source>
</evidence>
<reference evidence="2" key="1">
    <citation type="submission" date="2021-06" db="EMBL/GenBank/DDBJ databases">
        <authorList>
            <person name="Hodson N. C."/>
            <person name="Mongue J. A."/>
            <person name="Jaron S. K."/>
        </authorList>
    </citation>
    <scope>NUCLEOTIDE SEQUENCE</scope>
</reference>
<gene>
    <name evidence="2" type="ORF">AFUS01_LOCUS38635</name>
</gene>
<accession>A0A8J2LV66</accession>
<sequence length="67" mass="7858">MHWIYFINRRYINATCNFNFGKCRAVKYPAKVLILAVLSVQYHASIYYFLGGSYRSSNLGYILFTYG</sequence>